<reference evidence="2 3" key="3">
    <citation type="journal article" date="2022" name="Int. J. Syst. Evol. Microbiol.">
        <title>Strains of Bradyrhizobium barranii sp. nov. associated with legumes native to Canada are symbionts of soybeans and belong to different subspecies (subsp. barranii subsp. nov. and subsp. apii subsp. nov.) and symbiovars (sv. glycinearum and sv. septentrionale).</title>
        <authorList>
            <person name="Bromfield E.S.P."/>
            <person name="Cloutier S."/>
            <person name="Wasai-Hara S."/>
            <person name="Minamisawa K."/>
        </authorList>
    </citation>
    <scope>NUCLEOTIDE SEQUENCE [LARGE SCALE GENOMIC DNA]</scope>
    <source>
        <strain evidence="3">323S2</strain>
        <plasmid evidence="2 3">pBb323S2c</plasmid>
    </source>
</reference>
<reference evidence="2 3" key="1">
    <citation type="journal article" date="2017" name="Syst. Appl. Microbiol.">
        <title>Soybeans inoculated with root zone soils of Canadian native legumes harbour diverse and novel Bradyrhizobium spp. that possess agricultural potential.</title>
        <authorList>
            <person name="Bromfield E.S.P."/>
            <person name="Cloutier S."/>
            <person name="Tambong J.T."/>
            <person name="Tran Thi T.V."/>
        </authorList>
    </citation>
    <scope>NUCLEOTIDE SEQUENCE [LARGE SCALE GENOMIC DNA]</scope>
    <source>
        <strain evidence="2 3">323S2</strain>
    </source>
</reference>
<gene>
    <name evidence="2" type="ORF">G6321_00002670</name>
    <name evidence="1" type="ORF">G6321_54760</name>
</gene>
<evidence type="ECO:0000313" key="2">
    <source>
        <dbReference type="EMBL" id="UGX89852.1"/>
    </source>
</evidence>
<dbReference type="EMBL" id="JACBFH010000005">
    <property type="protein sequence ID" value="NYY96941.1"/>
    <property type="molecule type" value="Genomic_DNA"/>
</dbReference>
<keyword evidence="2" id="KW-0614">Plasmid</keyword>
<dbReference type="RefSeq" id="WP_166354593.1">
    <property type="nucleotide sequence ID" value="NZ_CP049702.1"/>
</dbReference>
<dbReference type="AlphaFoldDB" id="A0A7Z0QMY2"/>
<organism evidence="1">
    <name type="scientific">Bradyrhizobium barranii subsp. barranii</name>
    <dbReference type="NCBI Taxonomy" id="2823807"/>
    <lineage>
        <taxon>Bacteria</taxon>
        <taxon>Pseudomonadati</taxon>
        <taxon>Pseudomonadota</taxon>
        <taxon>Alphaproteobacteria</taxon>
        <taxon>Hyphomicrobiales</taxon>
        <taxon>Nitrobacteraceae</taxon>
        <taxon>Bradyrhizobium</taxon>
        <taxon>Bradyrhizobium barranii</taxon>
    </lineage>
</organism>
<evidence type="ECO:0000313" key="1">
    <source>
        <dbReference type="EMBL" id="NYY96941.1"/>
    </source>
</evidence>
<dbReference type="EMBL" id="CP088279">
    <property type="protein sequence ID" value="UGX89852.1"/>
    <property type="molecule type" value="Genomic_DNA"/>
</dbReference>
<evidence type="ECO:0000313" key="3">
    <source>
        <dbReference type="Proteomes" id="UP000564836"/>
    </source>
</evidence>
<accession>A0A7Z0QMY2</accession>
<dbReference type="Proteomes" id="UP000564836">
    <property type="component" value="Plasmid pBb323S2c"/>
</dbReference>
<protein>
    <submittedName>
        <fullName evidence="1">Major capsid protein</fullName>
    </submittedName>
</protein>
<reference evidence="1" key="2">
    <citation type="submission" date="2020-06" db="EMBL/GenBank/DDBJ databases">
        <title>Whole Genome Sequence of Bradyrhizobium sp. Strain 323S2.</title>
        <authorList>
            <person name="Bromfield E.S.P."/>
        </authorList>
    </citation>
    <scope>NUCLEOTIDE SEQUENCE [LARGE SCALE GENOMIC DNA]</scope>
    <source>
        <strain evidence="1">323S2</strain>
    </source>
</reference>
<dbReference type="Pfam" id="PF03864">
    <property type="entry name" value="Phage_cap_E"/>
    <property type="match status" value="1"/>
</dbReference>
<proteinExistence type="predicted"/>
<geneLocation type="plasmid" evidence="2 3">
    <name>pBb323S2c</name>
</geneLocation>
<dbReference type="InterPro" id="IPR005564">
    <property type="entry name" value="Major_capsid_GpE"/>
</dbReference>
<name>A0A7Z0QMY2_9BRAD</name>
<sequence length="352" mass="38497">MPNNIADLFSGDAFELSSLTAAINEVDHIPGRAGQLVFADSRVSKPISTLSIMIERVGETLELVQTAPRGAPAEKLAADRRSLVSFKVPHLQVEDSIYADSVQGVRQFGSSNVLLTVESKLNEVLTKMSRRIDYTLEHHRLGALKGVIRDADGSVLTDLYESFGFLNSSGLAQPETFDFDLESLATESVDIRVKSQDVARYMRRNAKVPLPKDALVWAFAGDNFFDKMISRQDVKDAWIGTDAAAAMLGGNWAHGVFEFGGIFWENYRGSDDNETIAIGQDEARIFFVGVPELYVEAFAPADYIETVNTPGLPKYAKSAPDRMGRSVEIEAQSNPLPLCVQPATLCRAVSSG</sequence>